<dbReference type="Proteomes" id="UP000015105">
    <property type="component" value="Chromosome 4D"/>
</dbReference>
<reference evidence="1" key="5">
    <citation type="journal article" date="2021" name="G3 (Bethesda)">
        <title>Aegilops tauschii genome assembly Aet v5.0 features greater sequence contiguity and improved annotation.</title>
        <authorList>
            <person name="Wang L."/>
            <person name="Zhu T."/>
            <person name="Rodriguez J.C."/>
            <person name="Deal K.R."/>
            <person name="Dubcovsky J."/>
            <person name="McGuire P.E."/>
            <person name="Lux T."/>
            <person name="Spannagl M."/>
            <person name="Mayer K.F.X."/>
            <person name="Baldrich P."/>
            <person name="Meyers B.C."/>
            <person name="Huo N."/>
            <person name="Gu Y.Q."/>
            <person name="Zhou H."/>
            <person name="Devos K.M."/>
            <person name="Bennetzen J.L."/>
            <person name="Unver T."/>
            <person name="Budak H."/>
            <person name="Gulick P.J."/>
            <person name="Galiba G."/>
            <person name="Kalapos B."/>
            <person name="Nelson D.R."/>
            <person name="Li P."/>
            <person name="You F.M."/>
            <person name="Luo M.C."/>
            <person name="Dvorak J."/>
        </authorList>
    </citation>
    <scope>NUCLEOTIDE SEQUENCE [LARGE SCALE GENOMIC DNA]</scope>
    <source>
        <strain evidence="1">cv. AL8/78</strain>
    </source>
</reference>
<dbReference type="EnsemblPlants" id="AET4Gv20331300.1">
    <property type="protein sequence ID" value="AET4Gv20331300.1"/>
    <property type="gene ID" value="AET4Gv20331300"/>
</dbReference>
<evidence type="ECO:0000313" key="1">
    <source>
        <dbReference type="EnsemblPlants" id="AET4Gv20331300.1"/>
    </source>
</evidence>
<protein>
    <submittedName>
        <fullName evidence="1">Uncharacterized protein</fullName>
    </submittedName>
</protein>
<dbReference type="AlphaFoldDB" id="A0A453HWS5"/>
<dbReference type="Gramene" id="AET4Gv20331300.1">
    <property type="protein sequence ID" value="AET4Gv20331300.1"/>
    <property type="gene ID" value="AET4Gv20331300"/>
</dbReference>
<proteinExistence type="predicted"/>
<evidence type="ECO:0000313" key="2">
    <source>
        <dbReference type="Proteomes" id="UP000015105"/>
    </source>
</evidence>
<sequence length="89" mass="9652">NIRHCVQASTKGVSSDVKYSVSTINDFFHHGALRQGAPAGSAGRTMASWRLLGRTHSSVSSDGLNIRRWLELGQAQAQGQTTGKLIFRI</sequence>
<organism evidence="1 2">
    <name type="scientific">Aegilops tauschii subsp. strangulata</name>
    <name type="common">Goatgrass</name>
    <dbReference type="NCBI Taxonomy" id="200361"/>
    <lineage>
        <taxon>Eukaryota</taxon>
        <taxon>Viridiplantae</taxon>
        <taxon>Streptophyta</taxon>
        <taxon>Embryophyta</taxon>
        <taxon>Tracheophyta</taxon>
        <taxon>Spermatophyta</taxon>
        <taxon>Magnoliopsida</taxon>
        <taxon>Liliopsida</taxon>
        <taxon>Poales</taxon>
        <taxon>Poaceae</taxon>
        <taxon>BOP clade</taxon>
        <taxon>Pooideae</taxon>
        <taxon>Triticodae</taxon>
        <taxon>Triticeae</taxon>
        <taxon>Triticinae</taxon>
        <taxon>Aegilops</taxon>
    </lineage>
</organism>
<reference evidence="1" key="3">
    <citation type="journal article" date="2017" name="Nature">
        <title>Genome sequence of the progenitor of the wheat D genome Aegilops tauschii.</title>
        <authorList>
            <person name="Luo M.C."/>
            <person name="Gu Y.Q."/>
            <person name="Puiu D."/>
            <person name="Wang H."/>
            <person name="Twardziok S.O."/>
            <person name="Deal K.R."/>
            <person name="Huo N."/>
            <person name="Zhu T."/>
            <person name="Wang L."/>
            <person name="Wang Y."/>
            <person name="McGuire P.E."/>
            <person name="Liu S."/>
            <person name="Long H."/>
            <person name="Ramasamy R.K."/>
            <person name="Rodriguez J.C."/>
            <person name="Van S.L."/>
            <person name="Yuan L."/>
            <person name="Wang Z."/>
            <person name="Xia Z."/>
            <person name="Xiao L."/>
            <person name="Anderson O.D."/>
            <person name="Ouyang S."/>
            <person name="Liang Y."/>
            <person name="Zimin A.V."/>
            <person name="Pertea G."/>
            <person name="Qi P."/>
            <person name="Bennetzen J.L."/>
            <person name="Dai X."/>
            <person name="Dawson M.W."/>
            <person name="Muller H.G."/>
            <person name="Kugler K."/>
            <person name="Rivarola-Duarte L."/>
            <person name="Spannagl M."/>
            <person name="Mayer K.F.X."/>
            <person name="Lu F.H."/>
            <person name="Bevan M.W."/>
            <person name="Leroy P."/>
            <person name="Li P."/>
            <person name="You F.M."/>
            <person name="Sun Q."/>
            <person name="Liu Z."/>
            <person name="Lyons E."/>
            <person name="Wicker T."/>
            <person name="Salzberg S.L."/>
            <person name="Devos K.M."/>
            <person name="Dvorak J."/>
        </authorList>
    </citation>
    <scope>NUCLEOTIDE SEQUENCE [LARGE SCALE GENOMIC DNA]</scope>
    <source>
        <strain evidence="1">cv. AL8/78</strain>
    </source>
</reference>
<keyword evidence="2" id="KW-1185">Reference proteome</keyword>
<accession>A0A453HWS5</accession>
<name>A0A453HWS5_AEGTS</name>
<reference evidence="2" key="2">
    <citation type="journal article" date="2017" name="Nat. Plants">
        <title>The Aegilops tauschii genome reveals multiple impacts of transposons.</title>
        <authorList>
            <person name="Zhao G."/>
            <person name="Zou C."/>
            <person name="Li K."/>
            <person name="Wang K."/>
            <person name="Li T."/>
            <person name="Gao L."/>
            <person name="Zhang X."/>
            <person name="Wang H."/>
            <person name="Yang Z."/>
            <person name="Liu X."/>
            <person name="Jiang W."/>
            <person name="Mao L."/>
            <person name="Kong X."/>
            <person name="Jiao Y."/>
            <person name="Jia J."/>
        </authorList>
    </citation>
    <scope>NUCLEOTIDE SEQUENCE [LARGE SCALE GENOMIC DNA]</scope>
    <source>
        <strain evidence="2">cv. AL8/78</strain>
    </source>
</reference>
<reference evidence="1" key="4">
    <citation type="submission" date="2019-03" db="UniProtKB">
        <authorList>
            <consortium name="EnsemblPlants"/>
        </authorList>
    </citation>
    <scope>IDENTIFICATION</scope>
</reference>
<reference evidence="2" key="1">
    <citation type="journal article" date="2014" name="Science">
        <title>Ancient hybridizations among the ancestral genomes of bread wheat.</title>
        <authorList>
            <consortium name="International Wheat Genome Sequencing Consortium,"/>
            <person name="Marcussen T."/>
            <person name="Sandve S.R."/>
            <person name="Heier L."/>
            <person name="Spannagl M."/>
            <person name="Pfeifer M."/>
            <person name="Jakobsen K.S."/>
            <person name="Wulff B.B."/>
            <person name="Steuernagel B."/>
            <person name="Mayer K.F."/>
            <person name="Olsen O.A."/>
        </authorList>
    </citation>
    <scope>NUCLEOTIDE SEQUENCE [LARGE SCALE GENOMIC DNA]</scope>
    <source>
        <strain evidence="2">cv. AL8/78</strain>
    </source>
</reference>